<evidence type="ECO:0000256" key="1">
    <source>
        <dbReference type="SAM" id="MobiDB-lite"/>
    </source>
</evidence>
<feature type="region of interest" description="Disordered" evidence="1">
    <location>
        <begin position="1"/>
        <end position="59"/>
    </location>
</feature>
<name>A0A9K3PVE2_9STRA</name>
<reference evidence="3" key="1">
    <citation type="journal article" date="2021" name="Sci. Rep.">
        <title>Diploid genomic architecture of Nitzschia inconspicua, an elite biomass production diatom.</title>
        <authorList>
            <person name="Oliver A."/>
            <person name="Podell S."/>
            <person name="Pinowska A."/>
            <person name="Traller J.C."/>
            <person name="Smith S.R."/>
            <person name="McClure R."/>
            <person name="Beliaev A."/>
            <person name="Bohutskyi P."/>
            <person name="Hill E.A."/>
            <person name="Rabines A."/>
            <person name="Zheng H."/>
            <person name="Allen L.Z."/>
            <person name="Kuo A."/>
            <person name="Grigoriev I.V."/>
            <person name="Allen A.E."/>
            <person name="Hazlebeck D."/>
            <person name="Allen E.E."/>
        </authorList>
    </citation>
    <scope>NUCLEOTIDE SEQUENCE</scope>
    <source>
        <strain evidence="3">Hildebrandi</strain>
    </source>
</reference>
<dbReference type="OrthoDB" id="48818at2759"/>
<proteinExistence type="predicted"/>
<dbReference type="EMBL" id="JAGRRH010000014">
    <property type="protein sequence ID" value="KAG7358589.1"/>
    <property type="molecule type" value="Genomic_DNA"/>
</dbReference>
<evidence type="ECO:0000313" key="4">
    <source>
        <dbReference type="Proteomes" id="UP000693970"/>
    </source>
</evidence>
<keyword evidence="4" id="KW-1185">Reference proteome</keyword>
<evidence type="ECO:0000259" key="2">
    <source>
        <dbReference type="Pfam" id="PF20710"/>
    </source>
</evidence>
<protein>
    <recommendedName>
        <fullName evidence="2">DUF6824 domain-containing protein</fullName>
    </recommendedName>
</protein>
<evidence type="ECO:0000313" key="3">
    <source>
        <dbReference type="EMBL" id="KAG7358589.1"/>
    </source>
</evidence>
<organism evidence="3 4">
    <name type="scientific">Nitzschia inconspicua</name>
    <dbReference type="NCBI Taxonomy" id="303405"/>
    <lineage>
        <taxon>Eukaryota</taxon>
        <taxon>Sar</taxon>
        <taxon>Stramenopiles</taxon>
        <taxon>Ochrophyta</taxon>
        <taxon>Bacillariophyta</taxon>
        <taxon>Bacillariophyceae</taxon>
        <taxon>Bacillariophycidae</taxon>
        <taxon>Bacillariales</taxon>
        <taxon>Bacillariaceae</taxon>
        <taxon>Nitzschia</taxon>
    </lineage>
</organism>
<dbReference type="Proteomes" id="UP000693970">
    <property type="component" value="Unassembled WGS sequence"/>
</dbReference>
<dbReference type="AlphaFoldDB" id="A0A9K3PVE2"/>
<accession>A0A9K3PVE2</accession>
<feature type="domain" description="DUF6824" evidence="2">
    <location>
        <begin position="366"/>
        <end position="447"/>
    </location>
</feature>
<comment type="caution">
    <text evidence="3">The sequence shown here is derived from an EMBL/GenBank/DDBJ whole genome shotgun (WGS) entry which is preliminary data.</text>
</comment>
<sequence length="486" mass="54672">MFWSCYHNDAQPSSTNSRRGECGEADATNAGSSLLSMSGPESLPTANEAADNSSQPQPSLTVNALEERLPELTTKDSHSLGATLARWFNSLSVEERNQATFDVHGVNDITTETPDLQCRFLWQMDEILTSLKFHPNLPTDAYRLAEQKSMAYVHNPALKLSFLRAVEFADAHLAAERYIRFYNFKNLLFGPDCLVRDLTWNDLCPADQQAYEKGYLQLLPERDSSNRLICVYFSNLDDYDDATQFGRLLFYNCTNTSSTWESERKGIIVIVWVLGEVNMKKFVTKNYLPVTGHMDNAMPYKLACLHLCYNDSLFNAAKAIPITDAGELQVNWHLMLLEMKQRAEAHVRSGHNSESTTFILVPSNQDVLFGRGRRIQSFPGNIRLKVTVEELLPEYETLDKDGKTKLAERIVVAVKEGGARFLSQEKGAWTETTDDLARLKVAQLFRNRRKTSTSSGDNAASTTEKKYADTVDGACPLGLFKKPKTN</sequence>
<feature type="compositionally biased region" description="Polar residues" evidence="1">
    <location>
        <begin position="50"/>
        <end position="59"/>
    </location>
</feature>
<dbReference type="InterPro" id="IPR049227">
    <property type="entry name" value="DUF6824"/>
</dbReference>
<dbReference type="Pfam" id="PF20710">
    <property type="entry name" value="DUF6824"/>
    <property type="match status" value="1"/>
</dbReference>
<gene>
    <name evidence="3" type="ORF">IV203_015178</name>
</gene>
<reference evidence="3" key="2">
    <citation type="submission" date="2021-04" db="EMBL/GenBank/DDBJ databases">
        <authorList>
            <person name="Podell S."/>
        </authorList>
    </citation>
    <scope>NUCLEOTIDE SEQUENCE</scope>
    <source>
        <strain evidence="3">Hildebrandi</strain>
    </source>
</reference>